<gene>
    <name evidence="1" type="ORF">K432DRAFT_257191</name>
</gene>
<evidence type="ECO:0000313" key="1">
    <source>
        <dbReference type="EMBL" id="OCK73219.1"/>
    </source>
</evidence>
<dbReference type="Pfam" id="PF20219">
    <property type="entry name" value="DUF6579"/>
    <property type="match status" value="1"/>
</dbReference>
<feature type="non-terminal residue" evidence="1">
    <location>
        <position position="1"/>
    </location>
</feature>
<reference evidence="1 2" key="1">
    <citation type="journal article" date="2016" name="Nat. Commun.">
        <title>Ectomycorrhizal ecology is imprinted in the genome of the dominant symbiotic fungus Cenococcum geophilum.</title>
        <authorList>
            <consortium name="DOE Joint Genome Institute"/>
            <person name="Peter M."/>
            <person name="Kohler A."/>
            <person name="Ohm R.A."/>
            <person name="Kuo A."/>
            <person name="Krutzmann J."/>
            <person name="Morin E."/>
            <person name="Arend M."/>
            <person name="Barry K.W."/>
            <person name="Binder M."/>
            <person name="Choi C."/>
            <person name="Clum A."/>
            <person name="Copeland A."/>
            <person name="Grisel N."/>
            <person name="Haridas S."/>
            <person name="Kipfer T."/>
            <person name="LaButti K."/>
            <person name="Lindquist E."/>
            <person name="Lipzen A."/>
            <person name="Maire R."/>
            <person name="Meier B."/>
            <person name="Mihaltcheva S."/>
            <person name="Molinier V."/>
            <person name="Murat C."/>
            <person name="Poggeler S."/>
            <person name="Quandt C.A."/>
            <person name="Sperisen C."/>
            <person name="Tritt A."/>
            <person name="Tisserant E."/>
            <person name="Crous P.W."/>
            <person name="Henrissat B."/>
            <person name="Nehls U."/>
            <person name="Egli S."/>
            <person name="Spatafora J.W."/>
            <person name="Grigoriev I.V."/>
            <person name="Martin F.M."/>
        </authorList>
    </citation>
    <scope>NUCLEOTIDE SEQUENCE [LARGE SCALE GENOMIC DNA]</scope>
    <source>
        <strain evidence="1 2">CBS 459.81</strain>
    </source>
</reference>
<dbReference type="Proteomes" id="UP000250266">
    <property type="component" value="Unassembled WGS sequence"/>
</dbReference>
<dbReference type="EMBL" id="KV745887">
    <property type="protein sequence ID" value="OCK73219.1"/>
    <property type="molecule type" value="Genomic_DNA"/>
</dbReference>
<proteinExistence type="predicted"/>
<protein>
    <submittedName>
        <fullName evidence="1">Uncharacterized protein</fullName>
    </submittedName>
</protein>
<dbReference type="InterPro" id="IPR046486">
    <property type="entry name" value="DUF6579"/>
</dbReference>
<dbReference type="AlphaFoldDB" id="A0A8E2J8Y7"/>
<organism evidence="1 2">
    <name type="scientific">Lepidopterella palustris CBS 459.81</name>
    <dbReference type="NCBI Taxonomy" id="1314670"/>
    <lineage>
        <taxon>Eukaryota</taxon>
        <taxon>Fungi</taxon>
        <taxon>Dikarya</taxon>
        <taxon>Ascomycota</taxon>
        <taxon>Pezizomycotina</taxon>
        <taxon>Dothideomycetes</taxon>
        <taxon>Pleosporomycetidae</taxon>
        <taxon>Mytilinidiales</taxon>
        <taxon>Argynnaceae</taxon>
        <taxon>Lepidopterella</taxon>
    </lineage>
</organism>
<sequence>KWFTRATTKVAKKAGKYLPVVKVYQVGHGVVKLGQAVNKCIDVSDTINETIPAMRIMVGSFCDKIAFISSFVGLAHVAGIAANIIQTYQGIDALKEIGARLGDISNTLEAQTALQARMDFANLVYDELWDKLMDTSGDEKCSHWYFVYHPDTIWYAHFNRRICEKPLSKRFCGYTNCLDMAVIFMLAVRKSLERHQRSPERHDQPTRMIKLHLLIPAYRLLFIPEFVEFPEDLSCFVVEGAIHNSKHLVWLNIPEKQNHLLSRIKNWKPPEASLYQKIGAPLGLATLPPENTKSRVLG</sequence>
<accession>A0A8E2J8Y7</accession>
<name>A0A8E2J8Y7_9PEZI</name>
<dbReference type="OrthoDB" id="3731404at2759"/>
<evidence type="ECO:0000313" key="2">
    <source>
        <dbReference type="Proteomes" id="UP000250266"/>
    </source>
</evidence>
<keyword evidence="2" id="KW-1185">Reference proteome</keyword>
<feature type="non-terminal residue" evidence="1">
    <location>
        <position position="298"/>
    </location>
</feature>